<feature type="transmembrane region" description="Helical" evidence="8">
    <location>
        <begin position="346"/>
        <end position="366"/>
    </location>
</feature>
<evidence type="ECO:0000256" key="8">
    <source>
        <dbReference type="SAM" id="Phobius"/>
    </source>
</evidence>
<dbReference type="InterPro" id="IPR051449">
    <property type="entry name" value="ABC-2_transporter_component"/>
</dbReference>
<evidence type="ECO:0000256" key="2">
    <source>
        <dbReference type="ARBA" id="ARBA00007783"/>
    </source>
</evidence>
<feature type="transmembrane region" description="Helical" evidence="8">
    <location>
        <begin position="227"/>
        <end position="254"/>
    </location>
</feature>
<feature type="transmembrane region" description="Helical" evidence="8">
    <location>
        <begin position="176"/>
        <end position="201"/>
    </location>
</feature>
<dbReference type="InterPro" id="IPR013525">
    <property type="entry name" value="ABC2_TM"/>
</dbReference>
<evidence type="ECO:0000256" key="1">
    <source>
        <dbReference type="ARBA" id="ARBA00004651"/>
    </source>
</evidence>
<evidence type="ECO:0000256" key="7">
    <source>
        <dbReference type="ARBA" id="ARBA00023136"/>
    </source>
</evidence>
<keyword evidence="3" id="KW-0813">Transport</keyword>
<dbReference type="AlphaFoldDB" id="F1YRB5"/>
<proteinExistence type="inferred from homology"/>
<evidence type="ECO:0000259" key="9">
    <source>
        <dbReference type="PROSITE" id="PS51012"/>
    </source>
</evidence>
<keyword evidence="7 8" id="KW-0472">Membrane</keyword>
<comment type="subcellular location">
    <subcellularLocation>
        <location evidence="1">Cell membrane</location>
        <topology evidence="1">Multi-pass membrane protein</topology>
    </subcellularLocation>
</comment>
<dbReference type="EMBL" id="AEUP01000010">
    <property type="protein sequence ID" value="EGE48600.1"/>
    <property type="molecule type" value="Genomic_DNA"/>
</dbReference>
<dbReference type="GO" id="GO:0005886">
    <property type="term" value="C:plasma membrane"/>
    <property type="evidence" value="ECO:0007669"/>
    <property type="project" value="UniProtKB-SubCell"/>
</dbReference>
<keyword evidence="6 8" id="KW-1133">Transmembrane helix</keyword>
<evidence type="ECO:0000313" key="11">
    <source>
        <dbReference type="Proteomes" id="UP000018454"/>
    </source>
</evidence>
<dbReference type="Proteomes" id="UP000018454">
    <property type="component" value="Unassembled WGS sequence"/>
</dbReference>
<comment type="caution">
    <text evidence="10">The sequence shown here is derived from an EMBL/GenBank/DDBJ whole genome shotgun (WGS) entry which is preliminary data.</text>
</comment>
<organism evidence="10 11">
    <name type="scientific">Acetobacter pomorum DM001</name>
    <dbReference type="NCBI Taxonomy" id="945681"/>
    <lineage>
        <taxon>Bacteria</taxon>
        <taxon>Pseudomonadati</taxon>
        <taxon>Pseudomonadota</taxon>
        <taxon>Alphaproteobacteria</taxon>
        <taxon>Acetobacterales</taxon>
        <taxon>Acetobacteraceae</taxon>
        <taxon>Acetobacter</taxon>
    </lineage>
</organism>
<reference evidence="10 11" key="1">
    <citation type="journal article" date="2011" name="Science">
        <title>Drosophila microbiome modulates host developmental and metabolic homeostasis via insulin signaling.</title>
        <authorList>
            <person name="Shin S.C."/>
            <person name="Kim S.H."/>
            <person name="You H."/>
            <person name="Kim B."/>
            <person name="Kim A.C."/>
            <person name="Lee K.A."/>
            <person name="Yoon J.H."/>
            <person name="Ryu J.H."/>
            <person name="Lee W.J."/>
        </authorList>
    </citation>
    <scope>NUCLEOTIDE SEQUENCE [LARGE SCALE GENOMIC DNA]</scope>
    <source>
        <strain evidence="10 11">DM001</strain>
    </source>
</reference>
<dbReference type="InterPro" id="IPR047817">
    <property type="entry name" value="ABC2_TM_bact-type"/>
</dbReference>
<gene>
    <name evidence="10" type="primary">yhhJ</name>
    <name evidence="10" type="ORF">APO_0444</name>
</gene>
<name>F1YRB5_9PROT</name>
<evidence type="ECO:0000256" key="6">
    <source>
        <dbReference type="ARBA" id="ARBA00022989"/>
    </source>
</evidence>
<feature type="transmembrane region" description="Helical" evidence="8">
    <location>
        <begin position="260"/>
        <end position="282"/>
    </location>
</feature>
<dbReference type="Pfam" id="PF12698">
    <property type="entry name" value="ABC2_membrane_3"/>
    <property type="match status" value="1"/>
</dbReference>
<comment type="similarity">
    <text evidence="2">Belongs to the ABC-2 integral membrane protein family.</text>
</comment>
<evidence type="ECO:0000256" key="3">
    <source>
        <dbReference type="ARBA" id="ARBA00022448"/>
    </source>
</evidence>
<feature type="transmembrane region" description="Helical" evidence="8">
    <location>
        <begin position="289"/>
        <end position="307"/>
    </location>
</feature>
<evidence type="ECO:0000256" key="4">
    <source>
        <dbReference type="ARBA" id="ARBA00022475"/>
    </source>
</evidence>
<dbReference type="PROSITE" id="PS51012">
    <property type="entry name" value="ABC_TM2"/>
    <property type="match status" value="1"/>
</dbReference>
<feature type="domain" description="ABC transmembrane type-2" evidence="9">
    <location>
        <begin position="144"/>
        <end position="371"/>
    </location>
</feature>
<protein>
    <submittedName>
        <fullName evidence="10">Inner membrane transport permease YhhJ</fullName>
    </submittedName>
</protein>
<dbReference type="PANTHER" id="PTHR30294:SF47">
    <property type="entry name" value="INNER MEMBRANE TRANSPORT PERMEASE YHHJ"/>
    <property type="match status" value="1"/>
</dbReference>
<keyword evidence="5 8" id="KW-0812">Transmembrane</keyword>
<evidence type="ECO:0000313" key="10">
    <source>
        <dbReference type="EMBL" id="EGE48600.1"/>
    </source>
</evidence>
<accession>F1YRB5</accession>
<evidence type="ECO:0000256" key="5">
    <source>
        <dbReference type="ARBA" id="ARBA00022692"/>
    </source>
</evidence>
<dbReference type="PANTHER" id="PTHR30294">
    <property type="entry name" value="MEMBRANE COMPONENT OF ABC TRANSPORTER YHHJ-RELATED"/>
    <property type="match status" value="1"/>
</dbReference>
<sequence>MMLRWLINVGLLCRKEFHSLMRDFVLMGLIVFAFSAAIVLVAHGVRVDVANATVAFIDEDHSALSRQLRSVVLPPYFKPPTLTNRIDGKTGMDNGTYNFVIDIPPRFEADVLAGRMPQIQELIDATAMTQAGLGSVYLQQIFLGEVQAQLHSPDINKLMPFHPESRIRFNPNSESAWFTSVMQVVTNATILSIVLVGAAVIREREHGTIEHLLVLPVSASQIAIGKILANGAVIFVASMLSLWIIVHIGLAVPISGSPLLFAACLILYLFSVTSLGMMLATIAPTMPQFGLLVVPVYAVAYLLSGAATPVESMPEAVQSLVRFFPTTQFVKISQSILYRGAGLESIWPSLLAIVFSSTLFLAMALLRFRSMLARQD</sequence>
<keyword evidence="4" id="KW-1003">Cell membrane</keyword>
<dbReference type="GO" id="GO:0140359">
    <property type="term" value="F:ABC-type transporter activity"/>
    <property type="evidence" value="ECO:0007669"/>
    <property type="project" value="InterPro"/>
</dbReference>
<dbReference type="Gene3D" id="3.40.1710.10">
    <property type="entry name" value="abc type-2 transporter like domain"/>
    <property type="match status" value="1"/>
</dbReference>
<feature type="transmembrane region" description="Helical" evidence="8">
    <location>
        <begin position="24"/>
        <end position="45"/>
    </location>
</feature>